<dbReference type="Pfam" id="PF00501">
    <property type="entry name" value="AMP-binding"/>
    <property type="match status" value="2"/>
</dbReference>
<keyword evidence="7" id="KW-0812">Transmembrane</keyword>
<comment type="caution">
    <text evidence="9">The sequence shown here is derived from an EMBL/GenBank/DDBJ whole genome shotgun (WGS) entry which is preliminary data.</text>
</comment>
<evidence type="ECO:0000313" key="9">
    <source>
        <dbReference type="EMBL" id="CAH0101568.1"/>
    </source>
</evidence>
<dbReference type="GO" id="GO:0005524">
    <property type="term" value="F:ATP binding"/>
    <property type="evidence" value="ECO:0007669"/>
    <property type="project" value="UniProtKB-KW"/>
</dbReference>
<evidence type="ECO:0000313" key="10">
    <source>
        <dbReference type="Proteomes" id="UP000789390"/>
    </source>
</evidence>
<proteinExistence type="inferred from homology"/>
<accession>A0A8J2RGB6</accession>
<dbReference type="GO" id="GO:0090433">
    <property type="term" value="F:palmitoyl-CoA ligase activity"/>
    <property type="evidence" value="ECO:0007669"/>
    <property type="project" value="TreeGrafter"/>
</dbReference>
<dbReference type="OrthoDB" id="1700726at2759"/>
<protein>
    <recommendedName>
        <fullName evidence="6">long-chain-fatty-acid--CoA ligase</fullName>
        <ecNumber evidence="6">6.2.1.3</ecNumber>
    </recommendedName>
</protein>
<dbReference type="GO" id="GO:0005811">
    <property type="term" value="C:lipid droplet"/>
    <property type="evidence" value="ECO:0007669"/>
    <property type="project" value="TreeGrafter"/>
</dbReference>
<dbReference type="GO" id="GO:0030182">
    <property type="term" value="P:neuron differentiation"/>
    <property type="evidence" value="ECO:0007669"/>
    <property type="project" value="TreeGrafter"/>
</dbReference>
<keyword evidence="5" id="KW-0067">ATP-binding</keyword>
<dbReference type="Proteomes" id="UP000789390">
    <property type="component" value="Unassembled WGS sequence"/>
</dbReference>
<evidence type="ECO:0000256" key="6">
    <source>
        <dbReference type="ARBA" id="ARBA00026121"/>
    </source>
</evidence>
<evidence type="ECO:0000256" key="7">
    <source>
        <dbReference type="SAM" id="Phobius"/>
    </source>
</evidence>
<evidence type="ECO:0000256" key="1">
    <source>
        <dbReference type="ARBA" id="ARBA00006432"/>
    </source>
</evidence>
<keyword evidence="4" id="KW-0276">Fatty acid metabolism</keyword>
<gene>
    <name evidence="9" type="ORF">DGAL_LOCUS3903</name>
</gene>
<organism evidence="9 10">
    <name type="scientific">Daphnia galeata</name>
    <dbReference type="NCBI Taxonomy" id="27404"/>
    <lineage>
        <taxon>Eukaryota</taxon>
        <taxon>Metazoa</taxon>
        <taxon>Ecdysozoa</taxon>
        <taxon>Arthropoda</taxon>
        <taxon>Crustacea</taxon>
        <taxon>Branchiopoda</taxon>
        <taxon>Diplostraca</taxon>
        <taxon>Cladocera</taxon>
        <taxon>Anomopoda</taxon>
        <taxon>Daphniidae</taxon>
        <taxon>Daphnia</taxon>
    </lineage>
</organism>
<sequence>MTSLKPMESALLLLIRCVFSIYTFATWPIYYILQKPWKVKANRSKLRAVSLTNGDDFILYRSVTEIGDVHARFIQDNIDTMEKVFRFAVRQHGQKTALGTREILAEEDEMQPNGRVFKKFLLGDFQWRTFTQTDSEAESFGRGLRELGLKPRENVVVFAETRAEWLISANGLMKQNMAIVTLYATLGDDAIIHGINETEVSCVITSQELLPKFKNILPCTPDVSLLVNPFIHTAMEYLEQYSKVGITYCYGRPVKTVRFEWVMEIQLEYSRTKKLFDSVTFQANLGLYLSLMIRLLLCTQVARQVLIQMTGSPKGVIMSHQNVVNAMLGYTSVTTFYENDVYMAYLPLAHVLELISESIWMLFGIPIGYSTPLTMTDKSSKIKRGSQGDASVLRPTIIASVPLVLDRIHKSIQEKIEGGPAITKILFNLAMEYKNEWTDRGYETPIINSTLFKPIRALLGGRLRFVLSGGAPLAPETHKSLKTTLCCPVLQGYGLTETCAATTVMDLDDYSLGMTGGPLTCCDVKLVSWEEGNYRIKDWPNPRGEIHIGGSNVAVGYYKQPEKTKEEFYDENGRHWFRTGDIGEFSQEGFLQIIDRKKDLVKLQYGEYVSLGKVESELKITPLVDNICIYADPTKLFPVALLVPNLDHLKNLAEKNGIELSTIEELCNPQMEKLVLVELQKHAVKCRLQKFEIPQALTLVPDVWTPDSGHVTAAFKLKRKVVQDRYKASIDRMYS</sequence>
<dbReference type="GO" id="GO:0005783">
    <property type="term" value="C:endoplasmic reticulum"/>
    <property type="evidence" value="ECO:0007669"/>
    <property type="project" value="TreeGrafter"/>
</dbReference>
<dbReference type="PANTHER" id="PTHR43272">
    <property type="entry name" value="LONG-CHAIN-FATTY-ACID--COA LIGASE"/>
    <property type="match status" value="1"/>
</dbReference>
<evidence type="ECO:0000256" key="3">
    <source>
        <dbReference type="ARBA" id="ARBA00022741"/>
    </source>
</evidence>
<keyword evidence="3" id="KW-0547">Nucleotide-binding</keyword>
<reference evidence="9" key="1">
    <citation type="submission" date="2021-11" db="EMBL/GenBank/DDBJ databases">
        <authorList>
            <person name="Schell T."/>
        </authorList>
    </citation>
    <scope>NUCLEOTIDE SEQUENCE</scope>
    <source>
        <strain evidence="9">M5</strain>
    </source>
</reference>
<evidence type="ECO:0000256" key="2">
    <source>
        <dbReference type="ARBA" id="ARBA00022598"/>
    </source>
</evidence>
<feature type="transmembrane region" description="Helical" evidence="7">
    <location>
        <begin position="12"/>
        <end position="33"/>
    </location>
</feature>
<dbReference type="InterPro" id="IPR000873">
    <property type="entry name" value="AMP-dep_synth/lig_dom"/>
</dbReference>
<evidence type="ECO:0000256" key="5">
    <source>
        <dbReference type="ARBA" id="ARBA00022840"/>
    </source>
</evidence>
<dbReference type="GO" id="GO:0005886">
    <property type="term" value="C:plasma membrane"/>
    <property type="evidence" value="ECO:0007669"/>
    <property type="project" value="TreeGrafter"/>
</dbReference>
<dbReference type="AlphaFoldDB" id="A0A8J2RGB6"/>
<dbReference type="GO" id="GO:0035336">
    <property type="term" value="P:long-chain fatty-acyl-CoA metabolic process"/>
    <property type="evidence" value="ECO:0007669"/>
    <property type="project" value="TreeGrafter"/>
</dbReference>
<keyword evidence="7" id="KW-0472">Membrane</keyword>
<evidence type="ECO:0000256" key="4">
    <source>
        <dbReference type="ARBA" id="ARBA00022832"/>
    </source>
</evidence>
<name>A0A8J2RGB6_9CRUS</name>
<keyword evidence="4" id="KW-0443">Lipid metabolism</keyword>
<dbReference type="SUPFAM" id="SSF56801">
    <property type="entry name" value="Acetyl-CoA synthetase-like"/>
    <property type="match status" value="1"/>
</dbReference>
<feature type="domain" description="AMP-dependent synthetase/ligase" evidence="8">
    <location>
        <begin position="310"/>
        <end position="558"/>
    </location>
</feature>
<evidence type="ECO:0000259" key="8">
    <source>
        <dbReference type="Pfam" id="PF00501"/>
    </source>
</evidence>
<dbReference type="EMBL" id="CAKKLH010000061">
    <property type="protein sequence ID" value="CAH0101568.1"/>
    <property type="molecule type" value="Genomic_DNA"/>
</dbReference>
<comment type="similarity">
    <text evidence="1">Belongs to the ATP-dependent AMP-binding enzyme family.</text>
</comment>
<dbReference type="EC" id="6.2.1.3" evidence="6"/>
<keyword evidence="2" id="KW-0436">Ligase</keyword>
<keyword evidence="7" id="KW-1133">Transmembrane helix</keyword>
<dbReference type="InterPro" id="IPR042099">
    <property type="entry name" value="ANL_N_sf"/>
</dbReference>
<dbReference type="Gene3D" id="3.40.50.12780">
    <property type="entry name" value="N-terminal domain of ligase-like"/>
    <property type="match status" value="2"/>
</dbReference>
<feature type="domain" description="AMP-dependent synthetase/ligase" evidence="8">
    <location>
        <begin position="111"/>
        <end position="218"/>
    </location>
</feature>
<dbReference type="PANTHER" id="PTHR43272:SF83">
    <property type="entry name" value="ACYL-COA SYNTHETASE LONG-CHAIN, ISOFORM J"/>
    <property type="match status" value="1"/>
</dbReference>
<keyword evidence="10" id="KW-1185">Reference proteome</keyword>